<dbReference type="InterPro" id="IPR011075">
    <property type="entry name" value="TetR_C"/>
</dbReference>
<reference evidence="7 8" key="1">
    <citation type="submission" date="2018-10" db="EMBL/GenBank/DDBJ databases">
        <title>Marmoricola sp. 4Q3S-7 whole genome shotgun sequence.</title>
        <authorList>
            <person name="Li F."/>
        </authorList>
    </citation>
    <scope>NUCLEOTIDE SEQUENCE [LARGE SCALE GENOMIC DNA]</scope>
    <source>
        <strain evidence="7 8">4Q3S-7</strain>
    </source>
</reference>
<proteinExistence type="predicted"/>
<dbReference type="PROSITE" id="PS50977">
    <property type="entry name" value="HTH_TETR_2"/>
    <property type="match status" value="1"/>
</dbReference>
<name>A0A3L8P7P1_9ACTN</name>
<evidence type="ECO:0000256" key="1">
    <source>
        <dbReference type="ARBA" id="ARBA00023015"/>
    </source>
</evidence>
<protein>
    <submittedName>
        <fullName evidence="7">TetR/AcrR family transcriptional regulator</fullName>
    </submittedName>
</protein>
<dbReference type="Proteomes" id="UP000281708">
    <property type="component" value="Unassembled WGS sequence"/>
</dbReference>
<keyword evidence="1" id="KW-0805">Transcription regulation</keyword>
<dbReference type="InterPro" id="IPR036271">
    <property type="entry name" value="Tet_transcr_reg_TetR-rel_C_sf"/>
</dbReference>
<keyword evidence="3" id="KW-0804">Transcription</keyword>
<dbReference type="Gene3D" id="1.10.10.60">
    <property type="entry name" value="Homeodomain-like"/>
    <property type="match status" value="1"/>
</dbReference>
<evidence type="ECO:0000259" key="6">
    <source>
        <dbReference type="PROSITE" id="PS50977"/>
    </source>
</evidence>
<dbReference type="PANTHER" id="PTHR30055">
    <property type="entry name" value="HTH-TYPE TRANSCRIPTIONAL REGULATOR RUTR"/>
    <property type="match status" value="1"/>
</dbReference>
<gene>
    <name evidence="7" type="ORF">D9V37_04485</name>
</gene>
<dbReference type="EMBL" id="RDBE01000001">
    <property type="protein sequence ID" value="RLV51174.1"/>
    <property type="molecule type" value="Genomic_DNA"/>
</dbReference>
<dbReference type="SUPFAM" id="SSF46689">
    <property type="entry name" value="Homeodomain-like"/>
    <property type="match status" value="1"/>
</dbReference>
<dbReference type="InterPro" id="IPR009057">
    <property type="entry name" value="Homeodomain-like_sf"/>
</dbReference>
<dbReference type="Pfam" id="PF16859">
    <property type="entry name" value="TetR_C_11"/>
    <property type="match status" value="1"/>
</dbReference>
<dbReference type="PRINTS" id="PR00455">
    <property type="entry name" value="HTHTETR"/>
</dbReference>
<evidence type="ECO:0000256" key="3">
    <source>
        <dbReference type="ARBA" id="ARBA00023163"/>
    </source>
</evidence>
<dbReference type="SUPFAM" id="SSF48498">
    <property type="entry name" value="Tetracyclin repressor-like, C-terminal domain"/>
    <property type="match status" value="1"/>
</dbReference>
<feature type="DNA-binding region" description="H-T-H motif" evidence="4">
    <location>
        <begin position="104"/>
        <end position="123"/>
    </location>
</feature>
<sequence length="262" mass="28343">MNWDTRAPHSGKTRRNAFALHYSQGVTASISAEPGAVTAPVIGVPAAVSAAAATTGDTDRSVLALPNLAPERRKRGRPRDPEADGRILDAAAGLILENGFDHMTVDDVASRAKVGKATVYRRWSKKEDLALAAMSRLYSEGLPVPDTGNVRSDVSEWFRISLAFANSEAGLNYMRTSIAECSRDPRIAALYRAANDAAEEKLAQVFERGILRGEVRPDLNIVAAVQMITGLIIMRVVQHQQVPPMEDCESLVDLVLLGALNR</sequence>
<feature type="domain" description="HTH tetR-type" evidence="6">
    <location>
        <begin position="81"/>
        <end position="141"/>
    </location>
</feature>
<dbReference type="AlphaFoldDB" id="A0A3L8P7P1"/>
<dbReference type="Pfam" id="PF00440">
    <property type="entry name" value="TetR_N"/>
    <property type="match status" value="1"/>
</dbReference>
<dbReference type="Gene3D" id="1.10.357.10">
    <property type="entry name" value="Tetracycline Repressor, domain 2"/>
    <property type="match status" value="1"/>
</dbReference>
<evidence type="ECO:0000256" key="5">
    <source>
        <dbReference type="SAM" id="MobiDB-lite"/>
    </source>
</evidence>
<accession>A0A3L8P7P1</accession>
<dbReference type="InterPro" id="IPR001647">
    <property type="entry name" value="HTH_TetR"/>
</dbReference>
<feature type="region of interest" description="Disordered" evidence="5">
    <location>
        <begin position="61"/>
        <end position="84"/>
    </location>
</feature>
<keyword evidence="2 4" id="KW-0238">DNA-binding</keyword>
<dbReference type="GO" id="GO:0003700">
    <property type="term" value="F:DNA-binding transcription factor activity"/>
    <property type="evidence" value="ECO:0007669"/>
    <property type="project" value="TreeGrafter"/>
</dbReference>
<comment type="caution">
    <text evidence="7">The sequence shown here is derived from an EMBL/GenBank/DDBJ whole genome shotgun (WGS) entry which is preliminary data.</text>
</comment>
<evidence type="ECO:0000256" key="2">
    <source>
        <dbReference type="ARBA" id="ARBA00023125"/>
    </source>
</evidence>
<dbReference type="InterPro" id="IPR050109">
    <property type="entry name" value="HTH-type_TetR-like_transc_reg"/>
</dbReference>
<evidence type="ECO:0000256" key="4">
    <source>
        <dbReference type="PROSITE-ProRule" id="PRU00335"/>
    </source>
</evidence>
<organism evidence="7 8">
    <name type="scientific">Nocardioides mangrovicus</name>
    <dbReference type="NCBI Taxonomy" id="2478913"/>
    <lineage>
        <taxon>Bacteria</taxon>
        <taxon>Bacillati</taxon>
        <taxon>Actinomycetota</taxon>
        <taxon>Actinomycetes</taxon>
        <taxon>Propionibacteriales</taxon>
        <taxon>Nocardioidaceae</taxon>
        <taxon>Nocardioides</taxon>
    </lineage>
</organism>
<evidence type="ECO:0000313" key="8">
    <source>
        <dbReference type="Proteomes" id="UP000281708"/>
    </source>
</evidence>
<evidence type="ECO:0000313" key="7">
    <source>
        <dbReference type="EMBL" id="RLV51174.1"/>
    </source>
</evidence>
<dbReference type="GO" id="GO:0000976">
    <property type="term" value="F:transcription cis-regulatory region binding"/>
    <property type="evidence" value="ECO:0007669"/>
    <property type="project" value="TreeGrafter"/>
</dbReference>
<dbReference type="InterPro" id="IPR023772">
    <property type="entry name" value="DNA-bd_HTH_TetR-type_CS"/>
</dbReference>
<dbReference type="PANTHER" id="PTHR30055:SF148">
    <property type="entry name" value="TETR-FAMILY TRANSCRIPTIONAL REGULATOR"/>
    <property type="match status" value="1"/>
</dbReference>
<keyword evidence="8" id="KW-1185">Reference proteome</keyword>
<dbReference type="PROSITE" id="PS01081">
    <property type="entry name" value="HTH_TETR_1"/>
    <property type="match status" value="1"/>
</dbReference>